<dbReference type="InterPro" id="IPR041118">
    <property type="entry name" value="Rx_N"/>
</dbReference>
<keyword evidence="1" id="KW-0677">Repeat</keyword>
<comment type="caution">
    <text evidence="9">The sequence shown here is derived from an EMBL/GenBank/DDBJ whole genome shotgun (WGS) entry which is preliminary data.</text>
</comment>
<evidence type="ECO:0000259" key="6">
    <source>
        <dbReference type="Pfam" id="PF23559"/>
    </source>
</evidence>
<feature type="domain" description="NB-ARC" evidence="4">
    <location>
        <begin position="146"/>
        <end position="323"/>
    </location>
</feature>
<evidence type="ECO:0000259" key="4">
    <source>
        <dbReference type="Pfam" id="PF00931"/>
    </source>
</evidence>
<dbReference type="InterPro" id="IPR058922">
    <property type="entry name" value="WHD_DRP"/>
</dbReference>
<organism evidence="9 10">
    <name type="scientific">Vitis rotundifolia</name>
    <name type="common">Muscadine grape</name>
    <dbReference type="NCBI Taxonomy" id="103349"/>
    <lineage>
        <taxon>Eukaryota</taxon>
        <taxon>Viridiplantae</taxon>
        <taxon>Streptophyta</taxon>
        <taxon>Embryophyta</taxon>
        <taxon>Tracheophyta</taxon>
        <taxon>Spermatophyta</taxon>
        <taxon>Magnoliopsida</taxon>
        <taxon>eudicotyledons</taxon>
        <taxon>Gunneridae</taxon>
        <taxon>Pentapetalae</taxon>
        <taxon>rosids</taxon>
        <taxon>Vitales</taxon>
        <taxon>Vitaceae</taxon>
        <taxon>Viteae</taxon>
        <taxon>Vitis</taxon>
    </lineage>
</organism>
<dbReference type="GO" id="GO:0098542">
    <property type="term" value="P:defense response to other organism"/>
    <property type="evidence" value="ECO:0007669"/>
    <property type="project" value="TreeGrafter"/>
</dbReference>
<dbReference type="PANTHER" id="PTHR23155:SF1193">
    <property type="entry name" value="DISEASE RESISTANCE PROTEIN RPP13-RELATED"/>
    <property type="match status" value="1"/>
</dbReference>
<gene>
    <name evidence="8" type="ORF">PVL29_002763</name>
    <name evidence="9" type="ORF">PVL29_002768</name>
</gene>
<evidence type="ECO:0000256" key="2">
    <source>
        <dbReference type="ARBA" id="ARBA00022741"/>
    </source>
</evidence>
<dbReference type="InterPro" id="IPR055414">
    <property type="entry name" value="LRR_R13L4/SHOC2-like"/>
</dbReference>
<dbReference type="InterPro" id="IPR038005">
    <property type="entry name" value="RX-like_CC"/>
</dbReference>
<feature type="domain" description="Disease resistance protein winged helix" evidence="6">
    <location>
        <begin position="408"/>
        <end position="479"/>
    </location>
</feature>
<evidence type="ECO:0000259" key="7">
    <source>
        <dbReference type="Pfam" id="PF23598"/>
    </source>
</evidence>
<dbReference type="Proteomes" id="UP001168098">
    <property type="component" value="Unassembled WGS sequence"/>
</dbReference>
<keyword evidence="3" id="KW-0611">Plant defense</keyword>
<dbReference type="FunFam" id="3.40.50.300:FF:001091">
    <property type="entry name" value="Probable disease resistance protein At1g61300"/>
    <property type="match status" value="1"/>
</dbReference>
<dbReference type="InterPro" id="IPR044974">
    <property type="entry name" value="Disease_R_plants"/>
</dbReference>
<dbReference type="Gene3D" id="1.20.5.4130">
    <property type="match status" value="1"/>
</dbReference>
<dbReference type="InterPro" id="IPR036388">
    <property type="entry name" value="WH-like_DNA-bd_sf"/>
</dbReference>
<dbReference type="Gene3D" id="3.80.10.10">
    <property type="entry name" value="Ribonuclease Inhibitor"/>
    <property type="match status" value="1"/>
</dbReference>
<evidence type="ECO:0008006" key="11">
    <source>
        <dbReference type="Google" id="ProtNLM"/>
    </source>
</evidence>
<dbReference type="PANTHER" id="PTHR23155">
    <property type="entry name" value="DISEASE RESISTANCE PROTEIN RP"/>
    <property type="match status" value="1"/>
</dbReference>
<dbReference type="Pfam" id="PF18052">
    <property type="entry name" value="Rx_N"/>
    <property type="match status" value="1"/>
</dbReference>
<dbReference type="GO" id="GO:0043531">
    <property type="term" value="F:ADP binding"/>
    <property type="evidence" value="ECO:0007669"/>
    <property type="project" value="InterPro"/>
</dbReference>
<dbReference type="Gene3D" id="1.10.8.430">
    <property type="entry name" value="Helical domain of apoptotic protease-activating factors"/>
    <property type="match status" value="1"/>
</dbReference>
<dbReference type="Gene3D" id="1.10.10.10">
    <property type="entry name" value="Winged helix-like DNA-binding domain superfamily/Winged helix DNA-binding domain"/>
    <property type="match status" value="1"/>
</dbReference>
<dbReference type="Pfam" id="PF23598">
    <property type="entry name" value="LRR_14"/>
    <property type="match status" value="1"/>
</dbReference>
<evidence type="ECO:0000313" key="10">
    <source>
        <dbReference type="Proteomes" id="UP001168098"/>
    </source>
</evidence>
<reference evidence="9 10" key="1">
    <citation type="journal article" date="2023" name="BMC Biotechnol.">
        <title>Vitis rotundifolia cv Carlos genome sequencing.</title>
        <authorList>
            <person name="Huff M."/>
            <person name="Hulse-Kemp A."/>
            <person name="Scheffler B."/>
            <person name="Youngblood R."/>
            <person name="Simpson S."/>
            <person name="Babiker E."/>
            <person name="Staton M."/>
        </authorList>
    </citation>
    <scope>NUCLEOTIDE SEQUENCE [LARGE SCALE GENOMIC DNA]</scope>
    <source>
        <tissue evidence="9">Leaf</tissue>
    </source>
</reference>
<dbReference type="PRINTS" id="PR00364">
    <property type="entry name" value="DISEASERSIST"/>
</dbReference>
<dbReference type="SUPFAM" id="SSF52058">
    <property type="entry name" value="L domain-like"/>
    <property type="match status" value="1"/>
</dbReference>
<feature type="domain" description="Disease resistance R13L4/SHOC-2-like LRR" evidence="7">
    <location>
        <begin position="532"/>
        <end position="847"/>
    </location>
</feature>
<dbReference type="CDD" id="cd14798">
    <property type="entry name" value="RX-CC_like"/>
    <property type="match status" value="1"/>
</dbReference>
<keyword evidence="10" id="KW-1185">Reference proteome</keyword>
<dbReference type="AlphaFoldDB" id="A0AA39AB44"/>
<sequence length="882" mass="101681">MAESAVSFAVERIGDALLQKAIFLKGVHEQVDRMQRELKRMQCFLKDADVKQQEDERVRNWVSEIRDVAYDAEDAIDAFIFNVESGRTKFFPWRMFKKLVSSYEVGKEIEAIQIKIQDISKSRETYGINSIGEATSQAEEIIVGLKKDTDKLVEQLVKGDERRRAVSIVGMGGIGKTTLAKKVYNDSRVMDHFGFCRAWAYASQDCRPRDVFQNILNQIPYNPSGDEARKIEKMQEHEFGDFLHERLTEQRFLVVLDDVWESDDWERLAKAFPKESNGSRLLLTTRKNDVALQADAQSVPYEVQLLSEAESWKLFCRSAIPGNVTEICPPELKELGEKMVKKCAGLPLAIVVLGGLLSSKKQLPTMWEEVFNKLRAHFAESNGVDAILSLSYIDLPHNLKSCFLYLGLFPEDKVISKRRLLLLWIAEGFIPQEDEQRMEDTAEDYLNELINRNLVQVVSVSVNERVTRCRIHDLVRDLCIKKAKEQNFFEIKNDKVSPSSTSSSLPSTKSRRLGIYLDFERYASRQHSTSYVRSLLFFKSQHLSSNFIYKYFKLLRVLDLEAVGIICPPNPHGKLIHLRYLTLNMHLIGPKICPYLLSFLGKLKGLQTLGLVFSTEVPVLIQKMENLRHLSLYYYINDGKPLRIDTLRNLQTLLGIYFSDWQQNDTSEFTSLRKLKIKVDDATVAEFSNSIAKLANLRSLYLEAVGLDFIIPCFVMNSWLHLSKLLMEGVTMLPKAHEFPLSLTQLTLERAKLNHDHMMILEKLPKLLIFRLRCGAQYLEEEMQVSADGFPQLKILQLSGLRTRPRLLIINKGGMPKLTHLQIFECYFNIDGLGELLHLRKVDVNVEYPRWISSLPYASEWHKIRSETEEIEEGDNIWHFYR</sequence>
<accession>A0AA39AB44</accession>
<dbReference type="Pfam" id="PF23559">
    <property type="entry name" value="WHD_DRP"/>
    <property type="match status" value="1"/>
</dbReference>
<dbReference type="EMBL" id="JARBHA010000003">
    <property type="protein sequence ID" value="KAJ9704358.1"/>
    <property type="molecule type" value="Genomic_DNA"/>
</dbReference>
<keyword evidence="2" id="KW-0547">Nucleotide-binding</keyword>
<evidence type="ECO:0000313" key="9">
    <source>
        <dbReference type="EMBL" id="KAJ9704358.1"/>
    </source>
</evidence>
<evidence type="ECO:0000256" key="3">
    <source>
        <dbReference type="ARBA" id="ARBA00022821"/>
    </source>
</evidence>
<evidence type="ECO:0000313" key="8">
    <source>
        <dbReference type="EMBL" id="KAJ9704353.1"/>
    </source>
</evidence>
<dbReference type="InterPro" id="IPR002182">
    <property type="entry name" value="NB-ARC"/>
</dbReference>
<dbReference type="InterPro" id="IPR042197">
    <property type="entry name" value="Apaf_helical"/>
</dbReference>
<dbReference type="EMBL" id="JARBHA010000003">
    <property type="protein sequence ID" value="KAJ9704353.1"/>
    <property type="molecule type" value="Genomic_DNA"/>
</dbReference>
<dbReference type="InterPro" id="IPR027417">
    <property type="entry name" value="P-loop_NTPase"/>
</dbReference>
<evidence type="ECO:0000259" key="5">
    <source>
        <dbReference type="Pfam" id="PF18052"/>
    </source>
</evidence>
<dbReference type="FunFam" id="1.10.8.430:FF:000003">
    <property type="entry name" value="Probable disease resistance protein At5g66910"/>
    <property type="match status" value="1"/>
</dbReference>
<dbReference type="SUPFAM" id="SSF52540">
    <property type="entry name" value="P-loop containing nucleoside triphosphate hydrolases"/>
    <property type="match status" value="1"/>
</dbReference>
<name>A0AA39AB44_VITRO</name>
<evidence type="ECO:0000256" key="1">
    <source>
        <dbReference type="ARBA" id="ARBA00022737"/>
    </source>
</evidence>
<dbReference type="FunFam" id="1.10.10.10:FF:000322">
    <property type="entry name" value="Probable disease resistance protein At1g63360"/>
    <property type="match status" value="1"/>
</dbReference>
<dbReference type="Gene3D" id="3.40.50.300">
    <property type="entry name" value="P-loop containing nucleotide triphosphate hydrolases"/>
    <property type="match status" value="1"/>
</dbReference>
<protein>
    <recommendedName>
        <fullName evidence="11">Disease resistance protein</fullName>
    </recommendedName>
</protein>
<dbReference type="Pfam" id="PF00931">
    <property type="entry name" value="NB-ARC"/>
    <property type="match status" value="1"/>
</dbReference>
<dbReference type="InterPro" id="IPR032675">
    <property type="entry name" value="LRR_dom_sf"/>
</dbReference>
<feature type="domain" description="Disease resistance N-terminal" evidence="5">
    <location>
        <begin position="5"/>
        <end position="88"/>
    </location>
</feature>
<proteinExistence type="predicted"/>